<keyword evidence="2" id="KW-0804">Transcription</keyword>
<keyword evidence="1" id="KW-0805">Transcription regulation</keyword>
<feature type="domain" description="HTH bat-type" evidence="3">
    <location>
        <begin position="159"/>
        <end position="210"/>
    </location>
</feature>
<dbReference type="PANTHER" id="PTHR34236:SF1">
    <property type="entry name" value="DIMETHYL SULFOXIDE REDUCTASE TRANSCRIPTIONAL ACTIVATOR"/>
    <property type="match status" value="1"/>
</dbReference>
<sequence>MAIVAEILLGGHSFPLVGVANEIPSGRISVSKLSLRSDDELLFIVSVDSQSRTVFEQELRTQPEITDVVQIGEAADDWFYKVIAIFNSGLDASYEFEKHEGVMMDGTITSDGFRKEKVFSDYEALQTLRDRCDVLGIPFELLRIAVDPENPGERDTFGLTDKQYRAMSLAFAHGYYDSPRQMTTQELAEELGISAASASDLLRRAENQLISQTLGPTIS</sequence>
<protein>
    <submittedName>
        <fullName evidence="4">HTH-10 family transcription regulator</fullName>
    </submittedName>
</protein>
<evidence type="ECO:0000313" key="4">
    <source>
        <dbReference type="EMBL" id="CQH64759.1"/>
    </source>
</evidence>
<dbReference type="InterPro" id="IPR007050">
    <property type="entry name" value="HTH_bacterioopsin"/>
</dbReference>
<dbReference type="SUPFAM" id="SSF88659">
    <property type="entry name" value="Sigma3 and sigma4 domains of RNA polymerase sigma factors"/>
    <property type="match status" value="1"/>
</dbReference>
<evidence type="ECO:0000313" key="5">
    <source>
        <dbReference type="Proteomes" id="UP000066737"/>
    </source>
</evidence>
<dbReference type="InterPro" id="IPR013324">
    <property type="entry name" value="RNA_pol_sigma_r3/r4-like"/>
</dbReference>
<proteinExistence type="predicted"/>
<dbReference type="AlphaFoldDB" id="A0A0U5H8K4"/>
<dbReference type="RefSeq" id="WP_082687312.1">
    <property type="nucleotide sequence ID" value="NZ_LN831304.1"/>
</dbReference>
<dbReference type="Pfam" id="PF04967">
    <property type="entry name" value="HTH_10"/>
    <property type="match status" value="1"/>
</dbReference>
<dbReference type="PANTHER" id="PTHR34236">
    <property type="entry name" value="DIMETHYL SULFOXIDE REDUCTASE TRANSCRIPTIONAL ACTIVATOR"/>
    <property type="match status" value="1"/>
</dbReference>
<name>A0A0U5H8K4_9EURY</name>
<keyword evidence="5" id="KW-1185">Reference proteome</keyword>
<dbReference type="KEGG" id="hhb:Hhub_5175"/>
<reference evidence="5" key="1">
    <citation type="journal article" date="2016" name="Environ. Microbiol.">
        <title>The complete genome of a viable archaeum isolated from 123-million-year-old rock salt.</title>
        <authorList>
            <person name="Jaakkola S.T."/>
            <person name="Pfeiffer F."/>
            <person name="Ravantti J.J."/>
            <person name="Guo Q."/>
            <person name="Liu Y."/>
            <person name="Chen X."/>
            <person name="Ma H."/>
            <person name="Yang C."/>
            <person name="Oksanen H.M."/>
            <person name="Bamford D.H."/>
        </authorList>
    </citation>
    <scope>NUCLEOTIDE SEQUENCE</scope>
    <source>
        <strain evidence="5">JI20-1</strain>
        <plasmid evidence="5">Plasmid pSTJ002</plasmid>
    </source>
</reference>
<dbReference type="InterPro" id="IPR036388">
    <property type="entry name" value="WH-like_DNA-bd_sf"/>
</dbReference>
<dbReference type="GeneID" id="32029173"/>
<evidence type="ECO:0000256" key="1">
    <source>
        <dbReference type="ARBA" id="ARBA00023015"/>
    </source>
</evidence>
<dbReference type="Gene3D" id="1.10.10.10">
    <property type="entry name" value="Winged helix-like DNA-binding domain superfamily/Winged helix DNA-binding domain"/>
    <property type="match status" value="1"/>
</dbReference>
<accession>A0A0U5H8K4</accession>
<dbReference type="Proteomes" id="UP000066737">
    <property type="component" value="Plasmid pSTJ002"/>
</dbReference>
<organism evidence="4 5">
    <name type="scientific">Halobacterium hubeiense</name>
    <dbReference type="NCBI Taxonomy" id="1407499"/>
    <lineage>
        <taxon>Archaea</taxon>
        <taxon>Methanobacteriati</taxon>
        <taxon>Methanobacteriota</taxon>
        <taxon>Stenosarchaea group</taxon>
        <taxon>Halobacteria</taxon>
        <taxon>Halobacteriales</taxon>
        <taxon>Halobacteriaceae</taxon>
        <taxon>Halobacterium</taxon>
    </lineage>
</organism>
<dbReference type="OrthoDB" id="156233at2157"/>
<dbReference type="EMBL" id="LN831304">
    <property type="protein sequence ID" value="CQH64759.1"/>
    <property type="molecule type" value="Genomic_DNA"/>
</dbReference>
<geneLocation type="plasmid" evidence="5">
    <name>pSTJ002</name>
</geneLocation>
<evidence type="ECO:0000259" key="3">
    <source>
        <dbReference type="Pfam" id="PF04967"/>
    </source>
</evidence>
<evidence type="ECO:0000256" key="2">
    <source>
        <dbReference type="ARBA" id="ARBA00023163"/>
    </source>
</evidence>
<gene>
    <name evidence="4" type="ORF">HHUB_5175</name>
</gene>